<evidence type="ECO:0000259" key="2">
    <source>
        <dbReference type="Pfam" id="PF13785"/>
    </source>
</evidence>
<dbReference type="InterPro" id="IPR025235">
    <property type="entry name" value="DUF4178"/>
</dbReference>
<dbReference type="RefSeq" id="WP_144073004.1">
    <property type="nucleotide sequence ID" value="NZ_CP076128.1"/>
</dbReference>
<feature type="domain" description="DUF4178" evidence="2">
    <location>
        <begin position="149"/>
        <end position="295"/>
    </location>
</feature>
<sequence>MSKLIVPKRYVEYLPYSLAIKLKELPEKAQYEFITEFRSCKRSTLIMYLAHFFPVPFSLGYAGKWFQQFLFWISGGGFGIWWLVMLFTIPSDMVDFNRRVAVEVFKDIAEKYKIDITPPRPQKAQAIRTPKTLNIPEFDPTQATIDHLKPGFLFDLNGTTWQVISEYQFDVDNESSQRQFRCIADLEEQVLSFTNEGLFKKVEWKAKTNIYQVDPEIEKKIQQFGTPPNILYFKGHRFYKDVTKKGHKFDMAEGDIITAEHTIVWNYLNEERDVLLQLEKNNHAKLSAFYGKAIDENSITEILPHQIS</sequence>
<name>A0ABX8GZQ5_9BACT</name>
<keyword evidence="1" id="KW-0472">Membrane</keyword>
<dbReference type="Pfam" id="PF13785">
    <property type="entry name" value="DUF4178"/>
    <property type="match status" value="1"/>
</dbReference>
<accession>A0ABX8GZQ5</accession>
<proteinExistence type="predicted"/>
<gene>
    <name evidence="3" type="ORF">KM029_09180</name>
</gene>
<dbReference type="Proteomes" id="UP000682802">
    <property type="component" value="Chromosome 1"/>
</dbReference>
<reference evidence="3 4" key="1">
    <citation type="submission" date="2021-05" db="EMBL/GenBank/DDBJ databases">
        <title>Comparative genomic studies on the polysaccharide-degrading batcterial strains of the Flammeovirga genus.</title>
        <authorList>
            <person name="Zewei F."/>
            <person name="Zheng Z."/>
            <person name="Yu L."/>
            <person name="Ruyue G."/>
            <person name="Yanhong M."/>
            <person name="Yuanyuan C."/>
            <person name="Jingyan G."/>
            <person name="Wenjun H."/>
        </authorList>
    </citation>
    <scope>NUCLEOTIDE SEQUENCE [LARGE SCALE GENOMIC DNA]</scope>
    <source>
        <strain evidence="3 4">YS10</strain>
    </source>
</reference>
<feature type="transmembrane region" description="Helical" evidence="1">
    <location>
        <begin position="69"/>
        <end position="89"/>
    </location>
</feature>
<feature type="transmembrane region" description="Helical" evidence="1">
    <location>
        <begin position="45"/>
        <end position="63"/>
    </location>
</feature>
<evidence type="ECO:0000256" key="1">
    <source>
        <dbReference type="SAM" id="Phobius"/>
    </source>
</evidence>
<keyword evidence="1" id="KW-0812">Transmembrane</keyword>
<organism evidence="3 4">
    <name type="scientific">Flammeovirga kamogawensis</name>
    <dbReference type="NCBI Taxonomy" id="373891"/>
    <lineage>
        <taxon>Bacteria</taxon>
        <taxon>Pseudomonadati</taxon>
        <taxon>Bacteroidota</taxon>
        <taxon>Cytophagia</taxon>
        <taxon>Cytophagales</taxon>
        <taxon>Flammeovirgaceae</taxon>
        <taxon>Flammeovirga</taxon>
    </lineage>
</organism>
<dbReference type="EMBL" id="CP076128">
    <property type="protein sequence ID" value="QWG09100.1"/>
    <property type="molecule type" value="Genomic_DNA"/>
</dbReference>
<evidence type="ECO:0000313" key="4">
    <source>
        <dbReference type="Proteomes" id="UP000682802"/>
    </source>
</evidence>
<keyword evidence="1" id="KW-1133">Transmembrane helix</keyword>
<protein>
    <submittedName>
        <fullName evidence="3">TM2 domain-containing protein</fullName>
    </submittedName>
</protein>
<evidence type="ECO:0000313" key="3">
    <source>
        <dbReference type="EMBL" id="QWG09100.1"/>
    </source>
</evidence>
<keyword evidence="4" id="KW-1185">Reference proteome</keyword>